<dbReference type="AlphaFoldDB" id="A0AAV7X5M6"/>
<feature type="domain" description="Reverse transcriptase" evidence="1">
    <location>
        <begin position="119"/>
        <end position="367"/>
    </location>
</feature>
<keyword evidence="3" id="KW-1185">Reference proteome</keyword>
<dbReference type="GO" id="GO:0071897">
    <property type="term" value="P:DNA biosynthetic process"/>
    <property type="evidence" value="ECO:0007669"/>
    <property type="project" value="UniProtKB-ARBA"/>
</dbReference>
<accession>A0AAV7X5M6</accession>
<name>A0AAV7X5M6_9NEOP</name>
<evidence type="ECO:0000313" key="3">
    <source>
        <dbReference type="Proteomes" id="UP001075354"/>
    </source>
</evidence>
<dbReference type="EMBL" id="JAPTSV010000016">
    <property type="protein sequence ID" value="KAJ1519796.1"/>
    <property type="molecule type" value="Genomic_DNA"/>
</dbReference>
<evidence type="ECO:0000259" key="1">
    <source>
        <dbReference type="PROSITE" id="PS50878"/>
    </source>
</evidence>
<proteinExistence type="predicted"/>
<protein>
    <recommendedName>
        <fullName evidence="1">Reverse transcriptase domain-containing protein</fullName>
    </recommendedName>
</protein>
<dbReference type="SUPFAM" id="SSF56672">
    <property type="entry name" value="DNA/RNA polymerases"/>
    <property type="match status" value="1"/>
</dbReference>
<reference evidence="2" key="1">
    <citation type="submission" date="2022-12" db="EMBL/GenBank/DDBJ databases">
        <title>Chromosome-level genome assembly of the bean flower thrips Megalurothrips usitatus.</title>
        <authorList>
            <person name="Ma L."/>
            <person name="Liu Q."/>
            <person name="Li H."/>
            <person name="Cai W."/>
        </authorList>
    </citation>
    <scope>NUCLEOTIDE SEQUENCE</scope>
    <source>
        <strain evidence="2">Cailab_2022a</strain>
    </source>
</reference>
<dbReference type="InterPro" id="IPR043502">
    <property type="entry name" value="DNA/RNA_pol_sf"/>
</dbReference>
<gene>
    <name evidence="2" type="ORF">ONE63_005049</name>
</gene>
<dbReference type="InterPro" id="IPR000477">
    <property type="entry name" value="RT_dom"/>
</dbReference>
<dbReference type="PROSITE" id="PS50878">
    <property type="entry name" value="RT_POL"/>
    <property type="match status" value="1"/>
</dbReference>
<dbReference type="Pfam" id="PF00078">
    <property type="entry name" value="RVT_1"/>
    <property type="match status" value="1"/>
</dbReference>
<evidence type="ECO:0000313" key="2">
    <source>
        <dbReference type="EMBL" id="KAJ1519796.1"/>
    </source>
</evidence>
<sequence length="397" mass="44473">MMFSQSNQPKDLWQKLKKLNVTPEPDRSCSYPPAEELNNHYVSVPITDENAIQDAIESYRDVPPKVNEKFHFKHVLLEDLLKAMSTLKSNAKGTDGITAVMLKHCLIEISPAVLHIFNFSLQYGVYPDLWKIASVTPIPKMAGACDAKNFRPISILCTLSKLLEKIVHAQLVSYLISHNLFDPLQSGFRSGHSTTTALLKVIGDVRESAGRRKLSLLILFDFSNAFPSVHHELLLTKLQNLGLSDSSLAWMHSYLVNRQQFVNTGESISTLAQVLLGVPQGSVLGPLLYVLYVHDISSIFTKSRYHLYADDLQNYLEFYPEQWQEAIATANLEASKLVEYAKRHNLVLNNGTPILYSDTVKNLGVIIDKHLSWEPHAVQICKKGTVTFQPSTNASTG</sequence>
<dbReference type="CDD" id="cd01650">
    <property type="entry name" value="RT_nLTR_like"/>
    <property type="match status" value="1"/>
</dbReference>
<organism evidence="2 3">
    <name type="scientific">Megalurothrips usitatus</name>
    <name type="common">bean blossom thrips</name>
    <dbReference type="NCBI Taxonomy" id="439358"/>
    <lineage>
        <taxon>Eukaryota</taxon>
        <taxon>Metazoa</taxon>
        <taxon>Ecdysozoa</taxon>
        <taxon>Arthropoda</taxon>
        <taxon>Hexapoda</taxon>
        <taxon>Insecta</taxon>
        <taxon>Pterygota</taxon>
        <taxon>Neoptera</taxon>
        <taxon>Paraneoptera</taxon>
        <taxon>Thysanoptera</taxon>
        <taxon>Terebrantia</taxon>
        <taxon>Thripoidea</taxon>
        <taxon>Thripidae</taxon>
        <taxon>Megalurothrips</taxon>
    </lineage>
</organism>
<comment type="caution">
    <text evidence="2">The sequence shown here is derived from an EMBL/GenBank/DDBJ whole genome shotgun (WGS) entry which is preliminary data.</text>
</comment>
<dbReference type="Proteomes" id="UP001075354">
    <property type="component" value="Chromosome 16"/>
</dbReference>
<dbReference type="PANTHER" id="PTHR33332">
    <property type="entry name" value="REVERSE TRANSCRIPTASE DOMAIN-CONTAINING PROTEIN"/>
    <property type="match status" value="1"/>
</dbReference>